<accession>A0A0N4XX48</accession>
<dbReference type="AlphaFoldDB" id="A0A0N4XX48"/>
<feature type="signal peptide" evidence="1">
    <location>
        <begin position="1"/>
        <end position="18"/>
    </location>
</feature>
<evidence type="ECO:0000313" key="3">
    <source>
        <dbReference type="Proteomes" id="UP000271162"/>
    </source>
</evidence>
<keyword evidence="1" id="KW-0732">Signal</keyword>
<feature type="chain" id="PRO_5043124992" evidence="1">
    <location>
        <begin position="19"/>
        <end position="108"/>
    </location>
</feature>
<dbReference type="EMBL" id="UYSL01019898">
    <property type="protein sequence ID" value="VDL71116.1"/>
    <property type="molecule type" value="Genomic_DNA"/>
</dbReference>
<proteinExistence type="predicted"/>
<reference evidence="2 3" key="2">
    <citation type="submission" date="2018-11" db="EMBL/GenBank/DDBJ databases">
        <authorList>
            <consortium name="Pathogen Informatics"/>
        </authorList>
    </citation>
    <scope>NUCLEOTIDE SEQUENCE [LARGE SCALE GENOMIC DNA]</scope>
</reference>
<keyword evidence="3" id="KW-1185">Reference proteome</keyword>
<protein>
    <submittedName>
        <fullName evidence="4">Inhibitor_I29 domain-containing protein</fullName>
    </submittedName>
</protein>
<name>A0A0N4XX48_NIPBR</name>
<organism evidence="4">
    <name type="scientific">Nippostrongylus brasiliensis</name>
    <name type="common">Rat hookworm</name>
    <dbReference type="NCBI Taxonomy" id="27835"/>
    <lineage>
        <taxon>Eukaryota</taxon>
        <taxon>Metazoa</taxon>
        <taxon>Ecdysozoa</taxon>
        <taxon>Nematoda</taxon>
        <taxon>Chromadorea</taxon>
        <taxon>Rhabditida</taxon>
        <taxon>Rhabditina</taxon>
        <taxon>Rhabditomorpha</taxon>
        <taxon>Strongyloidea</taxon>
        <taxon>Heligmosomidae</taxon>
        <taxon>Nippostrongylus</taxon>
    </lineage>
</organism>
<dbReference type="WBParaSite" id="NBR_0000752601-mRNA-1">
    <property type="protein sequence ID" value="NBR_0000752601-mRNA-1"/>
    <property type="gene ID" value="NBR_0000752601"/>
</dbReference>
<reference evidence="4" key="1">
    <citation type="submission" date="2017-02" db="UniProtKB">
        <authorList>
            <consortium name="WormBaseParasite"/>
        </authorList>
    </citation>
    <scope>IDENTIFICATION</scope>
</reference>
<dbReference type="Proteomes" id="UP000271162">
    <property type="component" value="Unassembled WGS sequence"/>
</dbReference>
<evidence type="ECO:0000313" key="2">
    <source>
        <dbReference type="EMBL" id="VDL71116.1"/>
    </source>
</evidence>
<gene>
    <name evidence="2" type="ORF">NBR_LOCUS7527</name>
</gene>
<evidence type="ECO:0000256" key="1">
    <source>
        <dbReference type="SAM" id="SignalP"/>
    </source>
</evidence>
<sequence>MLSLTVLLVICALATGQGEWTDESTEDERYLLITVRKMVIADVVVVDIKALFHEAWCGPWDGNSLEDICESMCPLYYGGAQATYEIYSRGGVLNATKLEDVIANPSLI</sequence>
<evidence type="ECO:0000313" key="4">
    <source>
        <dbReference type="WBParaSite" id="NBR_0000752601-mRNA-1"/>
    </source>
</evidence>